<dbReference type="Proteomes" id="UP000320948">
    <property type="component" value="Unassembled WGS sequence"/>
</dbReference>
<accession>A0A6N4RD46</accession>
<dbReference type="EMBL" id="VAFM01000001">
    <property type="protein sequence ID" value="TKW61058.1"/>
    <property type="molecule type" value="Genomic_DNA"/>
</dbReference>
<protein>
    <submittedName>
        <fullName evidence="1">Uncharacterized protein</fullName>
    </submittedName>
</protein>
<proteinExistence type="predicted"/>
<evidence type="ECO:0000313" key="1">
    <source>
        <dbReference type="EMBL" id="TKW61058.1"/>
    </source>
</evidence>
<evidence type="ECO:0000313" key="2">
    <source>
        <dbReference type="Proteomes" id="UP000320948"/>
    </source>
</evidence>
<sequence length="144" mass="16175">MTAANKVQKEESEIISLLQFAKSGPFTEGELSELYTGIKQRTHPRLEVVVADHMGAFCRAPIKGKCRKAFTREEIDRDYPYMDEIRRRLPHANLLDRVSDDVFRAAALVGGMLVAGGLVEGSSDYIECVMTWRELLFPELKAVG</sequence>
<organism evidence="1 2">
    <name type="scientific">Blastochloris viridis</name>
    <name type="common">Rhodopseudomonas viridis</name>
    <dbReference type="NCBI Taxonomy" id="1079"/>
    <lineage>
        <taxon>Bacteria</taxon>
        <taxon>Pseudomonadati</taxon>
        <taxon>Pseudomonadota</taxon>
        <taxon>Alphaproteobacteria</taxon>
        <taxon>Hyphomicrobiales</taxon>
        <taxon>Blastochloridaceae</taxon>
        <taxon>Blastochloris</taxon>
    </lineage>
</organism>
<name>A0A6N4RD46_BLAVI</name>
<gene>
    <name evidence="1" type="ORF">DI628_00020</name>
</gene>
<dbReference type="AlphaFoldDB" id="A0A6N4RD46"/>
<comment type="caution">
    <text evidence="1">The sequence shown here is derived from an EMBL/GenBank/DDBJ whole genome shotgun (WGS) entry which is preliminary data.</text>
</comment>
<reference evidence="1 2" key="1">
    <citation type="journal article" date="2017" name="Nat. Commun.">
        <title>In situ click chemistry generation of cyclooxygenase-2 inhibitors.</title>
        <authorList>
            <person name="Bhardwaj A."/>
            <person name="Kaur J."/>
            <person name="Wuest M."/>
            <person name="Wuest F."/>
        </authorList>
    </citation>
    <scope>NUCLEOTIDE SEQUENCE [LARGE SCALE GENOMIC DNA]</scope>
    <source>
        <strain evidence="1">S2_018_000_R2_106</strain>
    </source>
</reference>